<evidence type="ECO:0000256" key="2">
    <source>
        <dbReference type="SAM" id="SignalP"/>
    </source>
</evidence>
<organism evidence="3 4">
    <name type="scientific">Stenomitos frigidus ULC18</name>
    <dbReference type="NCBI Taxonomy" id="2107698"/>
    <lineage>
        <taxon>Bacteria</taxon>
        <taxon>Bacillati</taxon>
        <taxon>Cyanobacteriota</taxon>
        <taxon>Cyanophyceae</taxon>
        <taxon>Leptolyngbyales</taxon>
        <taxon>Leptolyngbyaceae</taxon>
        <taxon>Stenomitos</taxon>
    </lineage>
</organism>
<protein>
    <submittedName>
        <fullName evidence="3">Uncharacterized protein</fullName>
    </submittedName>
</protein>
<reference evidence="4" key="1">
    <citation type="submission" date="2018-02" db="EMBL/GenBank/DDBJ databases">
        <authorList>
            <person name="Moore K."/>
            <person name="Momper L."/>
        </authorList>
    </citation>
    <scope>NUCLEOTIDE SEQUENCE [LARGE SCALE GENOMIC DNA]</scope>
    <source>
        <strain evidence="4">ULC18</strain>
    </source>
</reference>
<evidence type="ECO:0000256" key="1">
    <source>
        <dbReference type="SAM" id="MobiDB-lite"/>
    </source>
</evidence>
<proteinExistence type="predicted"/>
<feature type="compositionally biased region" description="Polar residues" evidence="1">
    <location>
        <begin position="83"/>
        <end position="92"/>
    </location>
</feature>
<feature type="signal peptide" evidence="2">
    <location>
        <begin position="1"/>
        <end position="26"/>
    </location>
</feature>
<reference evidence="3 4" key="2">
    <citation type="submission" date="2018-03" db="EMBL/GenBank/DDBJ databases">
        <title>The ancient ancestry and fast evolution of plastids.</title>
        <authorList>
            <person name="Moore K.R."/>
            <person name="Magnabosco C."/>
            <person name="Momper L."/>
            <person name="Gold D.A."/>
            <person name="Bosak T."/>
            <person name="Fournier G.P."/>
        </authorList>
    </citation>
    <scope>NUCLEOTIDE SEQUENCE [LARGE SCALE GENOMIC DNA]</scope>
    <source>
        <strain evidence="3 4">ULC18</strain>
    </source>
</reference>
<evidence type="ECO:0000313" key="3">
    <source>
        <dbReference type="EMBL" id="PSB31826.1"/>
    </source>
</evidence>
<evidence type="ECO:0000313" key="4">
    <source>
        <dbReference type="Proteomes" id="UP000239576"/>
    </source>
</evidence>
<gene>
    <name evidence="3" type="ORF">C7B82_06275</name>
</gene>
<dbReference type="EMBL" id="PVWK01000031">
    <property type="protein sequence ID" value="PSB31826.1"/>
    <property type="molecule type" value="Genomic_DNA"/>
</dbReference>
<dbReference type="Proteomes" id="UP000239576">
    <property type="component" value="Unassembled WGS sequence"/>
</dbReference>
<dbReference type="RefSeq" id="WP_106255458.1">
    <property type="nucleotide sequence ID" value="NZ_CAWNSW010000125.1"/>
</dbReference>
<keyword evidence="4" id="KW-1185">Reference proteome</keyword>
<comment type="caution">
    <text evidence="3">The sequence shown here is derived from an EMBL/GenBank/DDBJ whole genome shotgun (WGS) entry which is preliminary data.</text>
</comment>
<feature type="region of interest" description="Disordered" evidence="1">
    <location>
        <begin position="69"/>
        <end position="103"/>
    </location>
</feature>
<dbReference type="AlphaFoldDB" id="A0A2T1EGG0"/>
<feature type="chain" id="PRO_5015474240" evidence="2">
    <location>
        <begin position="27"/>
        <end position="103"/>
    </location>
</feature>
<dbReference type="OrthoDB" id="532742at2"/>
<accession>A0A2T1EGG0</accession>
<keyword evidence="2" id="KW-0732">Signal</keyword>
<sequence>MKRVIYVLANAIALTCMTMSASLAQSAPHSNSLTPLQRQQLSRDLIPSSAQDFFKAGQTHLEQEIRLLTRPRSPLNEPLLTVHQDTQTQPQTKPERPVSSPHS</sequence>
<name>A0A2T1EGG0_9CYAN</name>